<evidence type="ECO:0000259" key="5">
    <source>
        <dbReference type="PROSITE" id="PS51144"/>
    </source>
</evidence>
<dbReference type="OrthoDB" id="429145at2759"/>
<name>A0A6P8XJJ8_DROAB</name>
<evidence type="ECO:0000256" key="3">
    <source>
        <dbReference type="ARBA" id="ARBA00022833"/>
    </source>
</evidence>
<dbReference type="CDD" id="cd00326">
    <property type="entry name" value="alpha_CA"/>
    <property type="match status" value="1"/>
</dbReference>
<dbReference type="PROSITE" id="PS51144">
    <property type="entry name" value="ALPHA_CA_2"/>
    <property type="match status" value="1"/>
</dbReference>
<keyword evidence="6" id="KW-1185">Reference proteome</keyword>
<gene>
    <name evidence="7" type="primary">LOC117573723</name>
</gene>
<dbReference type="Pfam" id="PF00194">
    <property type="entry name" value="Carb_anhydrase"/>
    <property type="match status" value="1"/>
</dbReference>
<reference evidence="7" key="1">
    <citation type="submission" date="2025-08" db="UniProtKB">
        <authorList>
            <consortium name="RefSeq"/>
        </authorList>
    </citation>
    <scope>IDENTIFICATION</scope>
    <source>
        <strain evidence="7">15112-1751.03</strain>
        <tissue evidence="7">Whole Adult</tissue>
    </source>
</reference>
<dbReference type="PANTHER" id="PTHR18952:SF137">
    <property type="entry name" value="CARBONIC ANHYDRASE"/>
    <property type="match status" value="1"/>
</dbReference>
<comment type="catalytic activity">
    <reaction evidence="4">
        <text>hydrogencarbonate + H(+) = CO2 + H2O</text>
        <dbReference type="Rhea" id="RHEA:10748"/>
        <dbReference type="ChEBI" id="CHEBI:15377"/>
        <dbReference type="ChEBI" id="CHEBI:15378"/>
        <dbReference type="ChEBI" id="CHEBI:16526"/>
        <dbReference type="ChEBI" id="CHEBI:17544"/>
        <dbReference type="EC" id="4.2.1.1"/>
    </reaction>
</comment>
<sequence>MHPALRRFSKAHFFNYDKHGKDWNVKKGEKQSPVALSTETAIPSLAQKLKFINYNKMLVGPLKITNNGHTVIMSIPVVVDGNQPAVCGCKLKCLYKAVQLHFHWGSPENKGSEHMINCCRYDAEMHILHQNCAYALQNDAIMANDGFVVLSLMLRSVPHPKREPSIINRLLNELIHVRNAKQTRLLRGNFCLRDFVKDVERDEFFVYKGSLTTPPCREAVNWIVFTKPINVSENYIKSFWSLRDYRGSPLVNNYRSIQKLNHRCQDKITSVSGVFKLKTRAQEIAQI</sequence>
<keyword evidence="4" id="KW-0456">Lyase</keyword>
<protein>
    <recommendedName>
        <fullName evidence="4">Carbonic anhydrase</fullName>
        <ecNumber evidence="4">4.2.1.1</ecNumber>
    </recommendedName>
</protein>
<feature type="domain" description="Alpha-carbonic anhydrase" evidence="5">
    <location>
        <begin position="12"/>
        <end position="269"/>
    </location>
</feature>
<dbReference type="GeneID" id="117573723"/>
<dbReference type="InterPro" id="IPR018338">
    <property type="entry name" value="Carbonic_anhydrase_a-class_CS"/>
</dbReference>
<dbReference type="SMART" id="SM01057">
    <property type="entry name" value="Carb_anhydrase"/>
    <property type="match status" value="1"/>
</dbReference>
<evidence type="ECO:0000313" key="7">
    <source>
        <dbReference type="RefSeq" id="XP_034112983.1"/>
    </source>
</evidence>
<keyword evidence="2 4" id="KW-0479">Metal-binding</keyword>
<dbReference type="InterPro" id="IPR023561">
    <property type="entry name" value="Carbonic_anhydrase_a-class"/>
</dbReference>
<dbReference type="EC" id="4.2.1.1" evidence="4"/>
<dbReference type="InterPro" id="IPR036398">
    <property type="entry name" value="CA_dom_sf"/>
</dbReference>
<dbReference type="Gene3D" id="3.10.200.10">
    <property type="entry name" value="Alpha carbonic anhydrase"/>
    <property type="match status" value="1"/>
</dbReference>
<organism evidence="6 7">
    <name type="scientific">Drosophila albomicans</name>
    <name type="common">Fruit fly</name>
    <dbReference type="NCBI Taxonomy" id="7291"/>
    <lineage>
        <taxon>Eukaryota</taxon>
        <taxon>Metazoa</taxon>
        <taxon>Ecdysozoa</taxon>
        <taxon>Arthropoda</taxon>
        <taxon>Hexapoda</taxon>
        <taxon>Insecta</taxon>
        <taxon>Pterygota</taxon>
        <taxon>Neoptera</taxon>
        <taxon>Endopterygota</taxon>
        <taxon>Diptera</taxon>
        <taxon>Brachycera</taxon>
        <taxon>Muscomorpha</taxon>
        <taxon>Ephydroidea</taxon>
        <taxon>Drosophilidae</taxon>
        <taxon>Drosophila</taxon>
    </lineage>
</organism>
<evidence type="ECO:0000313" key="6">
    <source>
        <dbReference type="Proteomes" id="UP000515160"/>
    </source>
</evidence>
<dbReference type="SUPFAM" id="SSF51069">
    <property type="entry name" value="Carbonic anhydrase"/>
    <property type="match status" value="1"/>
</dbReference>
<dbReference type="PANTHER" id="PTHR18952">
    <property type="entry name" value="CARBONIC ANHYDRASE"/>
    <property type="match status" value="1"/>
</dbReference>
<dbReference type="InterPro" id="IPR001148">
    <property type="entry name" value="CA_dom"/>
</dbReference>
<evidence type="ECO:0000256" key="4">
    <source>
        <dbReference type="RuleBase" id="RU367011"/>
    </source>
</evidence>
<dbReference type="RefSeq" id="XP_034112983.1">
    <property type="nucleotide sequence ID" value="XM_034257092.2"/>
</dbReference>
<dbReference type="GO" id="GO:0008270">
    <property type="term" value="F:zinc ion binding"/>
    <property type="evidence" value="ECO:0007669"/>
    <property type="project" value="UniProtKB-UniRule"/>
</dbReference>
<accession>A0A6P8XJJ8</accession>
<dbReference type="PROSITE" id="PS00162">
    <property type="entry name" value="ALPHA_CA_1"/>
    <property type="match status" value="1"/>
</dbReference>
<proteinExistence type="inferred from homology"/>
<evidence type="ECO:0000256" key="1">
    <source>
        <dbReference type="ARBA" id="ARBA00010718"/>
    </source>
</evidence>
<comment type="cofactor">
    <cofactor evidence="4">
        <name>Zn(2+)</name>
        <dbReference type="ChEBI" id="CHEBI:29105"/>
    </cofactor>
</comment>
<evidence type="ECO:0000256" key="2">
    <source>
        <dbReference type="ARBA" id="ARBA00022723"/>
    </source>
</evidence>
<comment type="similarity">
    <text evidence="1 4">Belongs to the alpha-carbonic anhydrase family.</text>
</comment>
<dbReference type="GO" id="GO:0004089">
    <property type="term" value="F:carbonate dehydratase activity"/>
    <property type="evidence" value="ECO:0007669"/>
    <property type="project" value="UniProtKB-UniRule"/>
</dbReference>
<dbReference type="Proteomes" id="UP000515160">
    <property type="component" value="Chromosome 2R"/>
</dbReference>
<dbReference type="GO" id="GO:0005737">
    <property type="term" value="C:cytoplasm"/>
    <property type="evidence" value="ECO:0007669"/>
    <property type="project" value="TreeGrafter"/>
</dbReference>
<keyword evidence="3 4" id="KW-0862">Zinc</keyword>
<comment type="function">
    <text evidence="4">Reversible hydration of carbon dioxide.</text>
</comment>
<dbReference type="AlphaFoldDB" id="A0A6P8XJJ8"/>